<dbReference type="GO" id="GO:0009253">
    <property type="term" value="P:peptidoglycan catabolic process"/>
    <property type="evidence" value="ECO:0007669"/>
    <property type="project" value="InterPro"/>
</dbReference>
<proteinExistence type="inferred from homology"/>
<reference evidence="10 11" key="1">
    <citation type="submission" date="2017-05" db="EMBL/GenBank/DDBJ databases">
        <title>Butyricicoccus porcorum sp. nov. a butyrate-producing bacterium from the swine intestinal tract.</title>
        <authorList>
            <person name="Trachsel J."/>
            <person name="Humphrey S."/>
            <person name="Allen H.K."/>
        </authorList>
    </citation>
    <scope>NUCLEOTIDE SEQUENCE [LARGE SCALE GENOMIC DNA]</scope>
    <source>
        <strain evidence="10">BB10</strain>
    </source>
</reference>
<dbReference type="GO" id="GO:0030435">
    <property type="term" value="P:sporulation resulting in formation of a cellular spore"/>
    <property type="evidence" value="ECO:0007669"/>
    <property type="project" value="UniProtKB-KW"/>
</dbReference>
<dbReference type="GO" id="GO:0071555">
    <property type="term" value="P:cell wall organization"/>
    <property type="evidence" value="ECO:0007669"/>
    <property type="project" value="UniProtKB-KW"/>
</dbReference>
<dbReference type="InterPro" id="IPR036505">
    <property type="entry name" value="Amidase/PGRP_sf"/>
</dbReference>
<name>A0A252F511_9FIRM</name>
<dbReference type="Gene3D" id="3.40.80.10">
    <property type="entry name" value="Peptidoglycan recognition protein-like"/>
    <property type="match status" value="1"/>
</dbReference>
<protein>
    <recommendedName>
        <fullName evidence="3">N-acetylmuramoyl-L-alanine amidase</fullName>
        <ecNumber evidence="3">3.5.1.28</ecNumber>
    </recommendedName>
</protein>
<dbReference type="OrthoDB" id="9794294at2"/>
<feature type="domain" description="N-acetylmuramoyl-L-alanine amidase" evidence="9">
    <location>
        <begin position="64"/>
        <end position="210"/>
    </location>
</feature>
<dbReference type="EC" id="3.5.1.28" evidence="3"/>
<comment type="catalytic activity">
    <reaction evidence="1">
        <text>Hydrolyzes the link between N-acetylmuramoyl residues and L-amino acid residues in certain cell-wall glycopeptides.</text>
        <dbReference type="EC" id="3.5.1.28"/>
    </reaction>
</comment>
<evidence type="ECO:0000259" key="9">
    <source>
        <dbReference type="SMART" id="SM00644"/>
    </source>
</evidence>
<dbReference type="CDD" id="cd06583">
    <property type="entry name" value="PGRP"/>
    <property type="match status" value="1"/>
</dbReference>
<keyword evidence="8" id="KW-0472">Membrane</keyword>
<dbReference type="PANTHER" id="PTHR30417">
    <property type="entry name" value="N-ACETYLMURAMOYL-L-ALANINE AMIDASE AMID"/>
    <property type="match status" value="1"/>
</dbReference>
<evidence type="ECO:0000256" key="3">
    <source>
        <dbReference type="ARBA" id="ARBA00011901"/>
    </source>
</evidence>
<evidence type="ECO:0000256" key="7">
    <source>
        <dbReference type="ARBA" id="ARBA00023316"/>
    </source>
</evidence>
<dbReference type="GO" id="GO:0009254">
    <property type="term" value="P:peptidoglycan turnover"/>
    <property type="evidence" value="ECO:0007669"/>
    <property type="project" value="TreeGrafter"/>
</dbReference>
<dbReference type="PROSITE" id="PS51257">
    <property type="entry name" value="PROKAR_LIPOPROTEIN"/>
    <property type="match status" value="1"/>
</dbReference>
<dbReference type="InterPro" id="IPR051206">
    <property type="entry name" value="NAMLAA_amidase_2"/>
</dbReference>
<comment type="caution">
    <text evidence="10">The sequence shown here is derived from an EMBL/GenBank/DDBJ whole genome shotgun (WGS) entry which is preliminary data.</text>
</comment>
<dbReference type="PANTHER" id="PTHR30417:SF11">
    <property type="entry name" value="N-ACETYLMURAMOYL-L-ALANINE AMIDASE XLYA"/>
    <property type="match status" value="1"/>
</dbReference>
<organism evidence="10 11">
    <name type="scientific">Butyricicoccus porcorum</name>
    <dbReference type="NCBI Taxonomy" id="1945634"/>
    <lineage>
        <taxon>Bacteria</taxon>
        <taxon>Bacillati</taxon>
        <taxon>Bacillota</taxon>
        <taxon>Clostridia</taxon>
        <taxon>Eubacteriales</taxon>
        <taxon>Butyricicoccaceae</taxon>
        <taxon>Butyricicoccus</taxon>
    </lineage>
</organism>
<feature type="transmembrane region" description="Helical" evidence="8">
    <location>
        <begin position="12"/>
        <end position="35"/>
    </location>
</feature>
<evidence type="ECO:0000256" key="2">
    <source>
        <dbReference type="ARBA" id="ARBA00007553"/>
    </source>
</evidence>
<evidence type="ECO:0000313" key="10">
    <source>
        <dbReference type="EMBL" id="OUM20855.1"/>
    </source>
</evidence>
<dbReference type="InterPro" id="IPR002502">
    <property type="entry name" value="Amidase_domain"/>
</dbReference>
<evidence type="ECO:0000256" key="8">
    <source>
        <dbReference type="SAM" id="Phobius"/>
    </source>
</evidence>
<dbReference type="SMART" id="SM00644">
    <property type="entry name" value="Ami_2"/>
    <property type="match status" value="1"/>
</dbReference>
<evidence type="ECO:0000256" key="1">
    <source>
        <dbReference type="ARBA" id="ARBA00001561"/>
    </source>
</evidence>
<dbReference type="GO" id="GO:0030420">
    <property type="term" value="P:establishment of competence for transformation"/>
    <property type="evidence" value="ECO:0007669"/>
    <property type="project" value="UniProtKB-KW"/>
</dbReference>
<dbReference type="AlphaFoldDB" id="A0A252F511"/>
<dbReference type="GO" id="GO:0008745">
    <property type="term" value="F:N-acetylmuramoyl-L-alanine amidase activity"/>
    <property type="evidence" value="ECO:0007669"/>
    <property type="project" value="UniProtKB-EC"/>
</dbReference>
<keyword evidence="5" id="KW-0749">Sporulation</keyword>
<keyword evidence="4" id="KW-0378">Hydrolase</keyword>
<keyword evidence="11" id="KW-1185">Reference proteome</keyword>
<evidence type="ECO:0000256" key="6">
    <source>
        <dbReference type="ARBA" id="ARBA00023287"/>
    </source>
</evidence>
<dbReference type="Proteomes" id="UP000194903">
    <property type="component" value="Unassembled WGS sequence"/>
</dbReference>
<gene>
    <name evidence="10" type="ORF">CBW42_04500</name>
</gene>
<evidence type="ECO:0000256" key="4">
    <source>
        <dbReference type="ARBA" id="ARBA00022801"/>
    </source>
</evidence>
<dbReference type="SUPFAM" id="SSF55846">
    <property type="entry name" value="N-acetylmuramoyl-L-alanine amidase-like"/>
    <property type="match status" value="1"/>
</dbReference>
<dbReference type="EMBL" id="NHOC01000004">
    <property type="protein sequence ID" value="OUM20855.1"/>
    <property type="molecule type" value="Genomic_DNA"/>
</dbReference>
<keyword evidence="8" id="KW-1133">Transmembrane helix</keyword>
<keyword evidence="8" id="KW-0812">Transmembrane</keyword>
<dbReference type="RefSeq" id="WP_087018189.1">
    <property type="nucleotide sequence ID" value="NZ_NHOC01000004.1"/>
</dbReference>
<dbReference type="Pfam" id="PF01510">
    <property type="entry name" value="Amidase_2"/>
    <property type="match status" value="1"/>
</dbReference>
<sequence length="226" mass="25104">MARKKKKVSSGAMLWLLFGAILAVTLSACVLYAVFGPESSQEQSDAPDSIAGLAVHTDYIPQDSPARPGKKRTVRYIVIHETDNTGAHATAKAHNEYIHENCWKEQKSWHYTVDDTEIWHHLPDNEVGYHAGDRMTPGGGNQCGIGIELCVNAGGNFDHTMRNAAQLTAYLLLKYDLPLDAVKQHRDFSGKICPQTIIHENKWNDFLNMVQGAYDAQALQNAQQSE</sequence>
<comment type="similarity">
    <text evidence="2">Belongs to the N-acetylmuramoyl-L-alanine amidase 2 family.</text>
</comment>
<evidence type="ECO:0000313" key="11">
    <source>
        <dbReference type="Proteomes" id="UP000194903"/>
    </source>
</evidence>
<accession>A0A252F511</accession>
<keyword evidence="7" id="KW-0961">Cell wall biogenesis/degradation</keyword>
<evidence type="ECO:0000256" key="5">
    <source>
        <dbReference type="ARBA" id="ARBA00022969"/>
    </source>
</evidence>
<keyword evidence="6" id="KW-0178">Competence</keyword>